<keyword evidence="1" id="KW-0805">Transcription regulation</keyword>
<dbReference type="PANTHER" id="PTHR30055">
    <property type="entry name" value="HTH-TYPE TRANSCRIPTIONAL REGULATOR RUTR"/>
    <property type="match status" value="1"/>
</dbReference>
<sequence length="231" mass="24189">MPRMAVADRRRALVDAAVRVIARDGVAGATTRAVVAEAGMSLASLHYAFPSREHLLEAVVAEVTVQERLAAEVGLLPLPEDPAGPAERALEDVIRDGLERYVDLLEADPQREQALLELALYAMRTPGQRASIVAQYDVYRASAAASLTAAALATGSRWTVPLDDAARALVMVTDGLTTAWLADRDTDAARRTARFAARALAALAEPAPAAAAPAAAVPAAVPAPTPEEPPC</sequence>
<dbReference type="AlphaFoldDB" id="A0A511FC54"/>
<name>A0A511FC54_9CELL</name>
<protein>
    <recommendedName>
        <fullName evidence="5">HTH tetR-type domain-containing protein</fullName>
    </recommendedName>
</protein>
<evidence type="ECO:0000313" key="7">
    <source>
        <dbReference type="Proteomes" id="UP000321723"/>
    </source>
</evidence>
<organism evidence="6 7">
    <name type="scientific">Cellulomonas hominis</name>
    <dbReference type="NCBI Taxonomy" id="156981"/>
    <lineage>
        <taxon>Bacteria</taxon>
        <taxon>Bacillati</taxon>
        <taxon>Actinomycetota</taxon>
        <taxon>Actinomycetes</taxon>
        <taxon>Micrococcales</taxon>
        <taxon>Cellulomonadaceae</taxon>
        <taxon>Cellulomonas</taxon>
    </lineage>
</organism>
<evidence type="ECO:0000256" key="4">
    <source>
        <dbReference type="PROSITE-ProRule" id="PRU00335"/>
    </source>
</evidence>
<dbReference type="PROSITE" id="PS50977">
    <property type="entry name" value="HTH_TETR_2"/>
    <property type="match status" value="1"/>
</dbReference>
<dbReference type="Pfam" id="PF00440">
    <property type="entry name" value="TetR_N"/>
    <property type="match status" value="1"/>
</dbReference>
<dbReference type="Gene3D" id="1.10.357.10">
    <property type="entry name" value="Tetracycline Repressor, domain 2"/>
    <property type="match status" value="1"/>
</dbReference>
<evidence type="ECO:0000256" key="3">
    <source>
        <dbReference type="ARBA" id="ARBA00023163"/>
    </source>
</evidence>
<dbReference type="PRINTS" id="PR00455">
    <property type="entry name" value="HTHTETR"/>
</dbReference>
<reference evidence="6 7" key="1">
    <citation type="submission" date="2019-07" db="EMBL/GenBank/DDBJ databases">
        <title>Whole genome shotgun sequence of Cellulomonas hominis NBRC 16055.</title>
        <authorList>
            <person name="Hosoyama A."/>
            <person name="Uohara A."/>
            <person name="Ohji S."/>
            <person name="Ichikawa N."/>
        </authorList>
    </citation>
    <scope>NUCLEOTIDE SEQUENCE [LARGE SCALE GENOMIC DNA]</scope>
    <source>
        <strain evidence="6 7">NBRC 16055</strain>
    </source>
</reference>
<comment type="caution">
    <text evidence="6">The sequence shown here is derived from an EMBL/GenBank/DDBJ whole genome shotgun (WGS) entry which is preliminary data.</text>
</comment>
<evidence type="ECO:0000259" key="5">
    <source>
        <dbReference type="PROSITE" id="PS50977"/>
    </source>
</evidence>
<proteinExistence type="predicted"/>
<dbReference type="InterPro" id="IPR001647">
    <property type="entry name" value="HTH_TetR"/>
</dbReference>
<accession>A0A511FC54</accession>
<dbReference type="SUPFAM" id="SSF48498">
    <property type="entry name" value="Tetracyclin repressor-like, C-terminal domain"/>
    <property type="match status" value="1"/>
</dbReference>
<keyword evidence="7" id="KW-1185">Reference proteome</keyword>
<dbReference type="InterPro" id="IPR009057">
    <property type="entry name" value="Homeodomain-like_sf"/>
</dbReference>
<dbReference type="GO" id="GO:0000976">
    <property type="term" value="F:transcription cis-regulatory region binding"/>
    <property type="evidence" value="ECO:0007669"/>
    <property type="project" value="TreeGrafter"/>
</dbReference>
<keyword evidence="2 4" id="KW-0238">DNA-binding</keyword>
<evidence type="ECO:0000256" key="1">
    <source>
        <dbReference type="ARBA" id="ARBA00023015"/>
    </source>
</evidence>
<feature type="domain" description="HTH tetR-type" evidence="5">
    <location>
        <begin position="7"/>
        <end position="67"/>
    </location>
</feature>
<dbReference type="SUPFAM" id="SSF46689">
    <property type="entry name" value="Homeodomain-like"/>
    <property type="match status" value="1"/>
</dbReference>
<evidence type="ECO:0000256" key="2">
    <source>
        <dbReference type="ARBA" id="ARBA00023125"/>
    </source>
</evidence>
<keyword evidence="3" id="KW-0804">Transcription</keyword>
<dbReference type="Proteomes" id="UP000321723">
    <property type="component" value="Unassembled WGS sequence"/>
</dbReference>
<dbReference type="InterPro" id="IPR050109">
    <property type="entry name" value="HTH-type_TetR-like_transc_reg"/>
</dbReference>
<evidence type="ECO:0000313" key="6">
    <source>
        <dbReference type="EMBL" id="GEL46825.1"/>
    </source>
</evidence>
<feature type="DNA-binding region" description="H-T-H motif" evidence="4">
    <location>
        <begin position="30"/>
        <end position="49"/>
    </location>
</feature>
<gene>
    <name evidence="6" type="ORF">CHO01_19410</name>
</gene>
<dbReference type="PANTHER" id="PTHR30055:SF234">
    <property type="entry name" value="HTH-TYPE TRANSCRIPTIONAL REGULATOR BETI"/>
    <property type="match status" value="1"/>
</dbReference>
<dbReference type="EMBL" id="BJVQ01000024">
    <property type="protein sequence ID" value="GEL46825.1"/>
    <property type="molecule type" value="Genomic_DNA"/>
</dbReference>
<dbReference type="GO" id="GO:0003700">
    <property type="term" value="F:DNA-binding transcription factor activity"/>
    <property type="evidence" value="ECO:0007669"/>
    <property type="project" value="TreeGrafter"/>
</dbReference>
<dbReference type="InterPro" id="IPR036271">
    <property type="entry name" value="Tet_transcr_reg_TetR-rel_C_sf"/>
</dbReference>